<evidence type="ECO:0000256" key="3">
    <source>
        <dbReference type="ARBA" id="ARBA00022692"/>
    </source>
</evidence>
<sequence length="148" mass="16094">MSGCFDDTYCPDMEMISERRNMIASVSAGALFSIGWWILIDAASTTHPPFEPAYHTPGAITSFAVFMVNAVSNAHIRGDTYSTGCIGQTGARVWLTISFLLLFGGLIAATWILFGAYVAPADPKPWPGVAIFLQNAFIFFSRRNSTNS</sequence>
<evidence type="ECO:0000256" key="5">
    <source>
        <dbReference type="ARBA" id="ARBA00023136"/>
    </source>
</evidence>
<comment type="subcellular location">
    <subcellularLocation>
        <location evidence="1">Membrane</location>
        <topology evidence="1">Multi-pass membrane protein</topology>
    </subcellularLocation>
</comment>
<evidence type="ECO:0000256" key="2">
    <source>
        <dbReference type="ARBA" id="ARBA00005335"/>
    </source>
</evidence>
<keyword evidence="3 6" id="KW-0812">Transmembrane</keyword>
<dbReference type="PANTHER" id="PTHR13180">
    <property type="entry name" value="SMALL MEMBRANE PROTEIN-RELATED"/>
    <property type="match status" value="1"/>
</dbReference>
<protein>
    <submittedName>
        <fullName evidence="7">Transmembrane protein 50A</fullName>
    </submittedName>
</protein>
<feature type="transmembrane region" description="Helical" evidence="6">
    <location>
        <begin position="22"/>
        <end position="40"/>
    </location>
</feature>
<name>A0AAD9Q4M0_ACRCE</name>
<dbReference type="AlphaFoldDB" id="A0AAD9Q4M0"/>
<evidence type="ECO:0000256" key="6">
    <source>
        <dbReference type="SAM" id="Phobius"/>
    </source>
</evidence>
<dbReference type="InterPro" id="IPR007919">
    <property type="entry name" value="UPF0220"/>
</dbReference>
<feature type="transmembrane region" description="Helical" evidence="6">
    <location>
        <begin position="93"/>
        <end position="119"/>
    </location>
</feature>
<comment type="caution">
    <text evidence="7">The sequence shown here is derived from an EMBL/GenBank/DDBJ whole genome shotgun (WGS) entry which is preliminary data.</text>
</comment>
<evidence type="ECO:0000313" key="7">
    <source>
        <dbReference type="EMBL" id="KAK2554271.1"/>
    </source>
</evidence>
<evidence type="ECO:0000256" key="1">
    <source>
        <dbReference type="ARBA" id="ARBA00004141"/>
    </source>
</evidence>
<organism evidence="7 8">
    <name type="scientific">Acropora cervicornis</name>
    <name type="common">Staghorn coral</name>
    <dbReference type="NCBI Taxonomy" id="6130"/>
    <lineage>
        <taxon>Eukaryota</taxon>
        <taxon>Metazoa</taxon>
        <taxon>Cnidaria</taxon>
        <taxon>Anthozoa</taxon>
        <taxon>Hexacorallia</taxon>
        <taxon>Scleractinia</taxon>
        <taxon>Astrocoeniina</taxon>
        <taxon>Acroporidae</taxon>
        <taxon>Acropora</taxon>
    </lineage>
</organism>
<keyword evidence="5 6" id="KW-0472">Membrane</keyword>
<dbReference type="GO" id="GO:0016020">
    <property type="term" value="C:membrane"/>
    <property type="evidence" value="ECO:0007669"/>
    <property type="project" value="UniProtKB-SubCell"/>
</dbReference>
<feature type="transmembrane region" description="Helical" evidence="6">
    <location>
        <begin position="52"/>
        <end position="72"/>
    </location>
</feature>
<dbReference type="EMBL" id="JARQWQ010000071">
    <property type="protein sequence ID" value="KAK2554271.1"/>
    <property type="molecule type" value="Genomic_DNA"/>
</dbReference>
<keyword evidence="4 6" id="KW-1133">Transmembrane helix</keyword>
<evidence type="ECO:0000313" key="8">
    <source>
        <dbReference type="Proteomes" id="UP001249851"/>
    </source>
</evidence>
<reference evidence="7" key="1">
    <citation type="journal article" date="2023" name="G3 (Bethesda)">
        <title>Whole genome assembly and annotation of the endangered Caribbean coral Acropora cervicornis.</title>
        <authorList>
            <person name="Selwyn J.D."/>
            <person name="Vollmer S.V."/>
        </authorList>
    </citation>
    <scope>NUCLEOTIDE SEQUENCE</scope>
    <source>
        <strain evidence="7">K2</strain>
    </source>
</reference>
<feature type="transmembrane region" description="Helical" evidence="6">
    <location>
        <begin position="125"/>
        <end position="141"/>
    </location>
</feature>
<evidence type="ECO:0000256" key="4">
    <source>
        <dbReference type="ARBA" id="ARBA00022989"/>
    </source>
</evidence>
<gene>
    <name evidence="7" type="ORF">P5673_024275</name>
</gene>
<accession>A0AAD9Q4M0</accession>
<reference evidence="7" key="2">
    <citation type="journal article" date="2023" name="Science">
        <title>Genomic signatures of disease resistance in endangered staghorn corals.</title>
        <authorList>
            <person name="Vollmer S.V."/>
            <person name="Selwyn J.D."/>
            <person name="Despard B.A."/>
            <person name="Roesel C.L."/>
        </authorList>
    </citation>
    <scope>NUCLEOTIDE SEQUENCE</scope>
    <source>
        <strain evidence="7">K2</strain>
    </source>
</reference>
<comment type="similarity">
    <text evidence="2">Belongs to the UPF0220 family.</text>
</comment>
<proteinExistence type="inferred from homology"/>
<dbReference type="Pfam" id="PF05255">
    <property type="entry name" value="UPF0220"/>
    <property type="match status" value="1"/>
</dbReference>
<keyword evidence="8" id="KW-1185">Reference proteome</keyword>
<dbReference type="Proteomes" id="UP001249851">
    <property type="component" value="Unassembled WGS sequence"/>
</dbReference>